<dbReference type="SMART" id="SM00028">
    <property type="entry name" value="TPR"/>
    <property type="match status" value="5"/>
</dbReference>
<dbReference type="SUPFAM" id="SSF46565">
    <property type="entry name" value="Chaperone J-domain"/>
    <property type="match status" value="1"/>
</dbReference>
<name>A0A1R1PDS7_ZANCU</name>
<feature type="repeat" description="TPR" evidence="4">
    <location>
        <begin position="33"/>
        <end position="66"/>
    </location>
</feature>
<dbReference type="InterPro" id="IPR001623">
    <property type="entry name" value="DnaJ_domain"/>
</dbReference>
<comment type="subcellular location">
    <subcellularLocation>
        <location evidence="1">Endoplasmic reticulum</location>
    </subcellularLocation>
</comment>
<organism evidence="8 9">
    <name type="scientific">Zancudomyces culisetae</name>
    <name type="common">Gut fungus</name>
    <name type="synonym">Smittium culisetae</name>
    <dbReference type="NCBI Taxonomy" id="1213189"/>
    <lineage>
        <taxon>Eukaryota</taxon>
        <taxon>Fungi</taxon>
        <taxon>Fungi incertae sedis</taxon>
        <taxon>Zoopagomycota</taxon>
        <taxon>Kickxellomycotina</taxon>
        <taxon>Harpellomycetes</taxon>
        <taxon>Harpellales</taxon>
        <taxon>Legeriomycetaceae</taxon>
        <taxon>Zancudomyces</taxon>
    </lineage>
</organism>
<dbReference type="GO" id="GO:0034975">
    <property type="term" value="P:protein folding in endoplasmic reticulum"/>
    <property type="evidence" value="ECO:0007669"/>
    <property type="project" value="TreeGrafter"/>
</dbReference>
<dbReference type="PROSITE" id="PS50005">
    <property type="entry name" value="TPR"/>
    <property type="match status" value="2"/>
</dbReference>
<dbReference type="PANTHER" id="PTHR44140:SF2">
    <property type="entry name" value="LD25575P"/>
    <property type="match status" value="1"/>
</dbReference>
<dbReference type="Proteomes" id="UP000188320">
    <property type="component" value="Unassembled WGS sequence"/>
</dbReference>
<keyword evidence="2 6" id="KW-0732">Signal</keyword>
<dbReference type="InterPro" id="IPR011990">
    <property type="entry name" value="TPR-like_helical_dom_sf"/>
</dbReference>
<dbReference type="InterPro" id="IPR036869">
    <property type="entry name" value="J_dom_sf"/>
</dbReference>
<evidence type="ECO:0000313" key="8">
    <source>
        <dbReference type="EMBL" id="OMH79068.1"/>
    </source>
</evidence>
<feature type="chain" id="PRO_5012006032" evidence="6">
    <location>
        <begin position="20"/>
        <end position="550"/>
    </location>
</feature>
<dbReference type="OrthoDB" id="1726119at2759"/>
<dbReference type="Pfam" id="PF13181">
    <property type="entry name" value="TPR_8"/>
    <property type="match status" value="3"/>
</dbReference>
<dbReference type="SMART" id="SM00271">
    <property type="entry name" value="DnaJ"/>
    <property type="match status" value="1"/>
</dbReference>
<dbReference type="Gene3D" id="1.10.287.110">
    <property type="entry name" value="DnaJ domain"/>
    <property type="match status" value="1"/>
</dbReference>
<dbReference type="SUPFAM" id="SSF48452">
    <property type="entry name" value="TPR-like"/>
    <property type="match status" value="2"/>
</dbReference>
<dbReference type="AlphaFoldDB" id="A0A1R1PDS7"/>
<dbReference type="GO" id="GO:0005783">
    <property type="term" value="C:endoplasmic reticulum"/>
    <property type="evidence" value="ECO:0007669"/>
    <property type="project" value="UniProtKB-SubCell"/>
</dbReference>
<keyword evidence="9" id="KW-1185">Reference proteome</keyword>
<dbReference type="CDD" id="cd06257">
    <property type="entry name" value="DnaJ"/>
    <property type="match status" value="1"/>
</dbReference>
<gene>
    <name evidence="8" type="ORF">AX774_g7518</name>
</gene>
<sequence length="550" mass="63308">MKLTTFVTTVFFTFNLEFAAKIRGDEAPSKEDAKLYFQQGDESFSSGKLTEAIKAYSKGIEIDGSEYVWYYKRALAYTQKNDVTHALEDCAKVIEMKPSFEMAYEQRGQLYLKRGDIKEAKEEISQLEKINKQNKAIRELRRNANAGEGFVKKTKRDVEKKDYKECIKVATEALKIMPLHATLRALRADCYLEEGQVFEGVNDYIRLLGLRIGVSDKEKAKEYLRISHLQLYYLDLPAKAVEMIKTCLNQDPDNKMCLKQFKKIKKMHRKLDEIDKEYQKKKFNTLFKILETPADSSSGFIKTIKESLSESNKDFGFSESLKSRLIGRLEKIAAKSANHLKKRTQALALAKRGLEHIPEDIELLLVKAEALIGLGTEDDLNLATQTLSHAKKSNENNSSDSRKEEFDGKIRNLEQDLHKAKRELKKRDYYKILGVSKDATQSEIKKSYRKLAKIHHPDRHKGEEKTAAEAKMAEINLAYGVLGNEEERAKYDNGFDPNNPEDGQMHQHPHQHPGGFQFDFGNFQDQFFGHKRRGGFKNNFGEQFTFNFNF</sequence>
<dbReference type="GO" id="GO:0051087">
    <property type="term" value="F:protein-folding chaperone binding"/>
    <property type="evidence" value="ECO:0007669"/>
    <property type="project" value="TreeGrafter"/>
</dbReference>
<feature type="domain" description="J" evidence="7">
    <location>
        <begin position="428"/>
        <end position="495"/>
    </location>
</feature>
<evidence type="ECO:0000256" key="3">
    <source>
        <dbReference type="ARBA" id="ARBA00022824"/>
    </source>
</evidence>
<dbReference type="PRINTS" id="PR00625">
    <property type="entry name" value="JDOMAIN"/>
</dbReference>
<dbReference type="PROSITE" id="PS50076">
    <property type="entry name" value="DNAJ_2"/>
    <property type="match status" value="1"/>
</dbReference>
<dbReference type="Gene3D" id="1.25.40.10">
    <property type="entry name" value="Tetratricopeptide repeat domain"/>
    <property type="match status" value="1"/>
</dbReference>
<comment type="caution">
    <text evidence="8">The sequence shown here is derived from an EMBL/GenBank/DDBJ whole genome shotgun (WGS) entry which is preliminary data.</text>
</comment>
<dbReference type="Pfam" id="PF00226">
    <property type="entry name" value="DnaJ"/>
    <property type="match status" value="1"/>
</dbReference>
<evidence type="ECO:0000256" key="6">
    <source>
        <dbReference type="SAM" id="SignalP"/>
    </source>
</evidence>
<feature type="region of interest" description="Disordered" evidence="5">
    <location>
        <begin position="388"/>
        <end position="407"/>
    </location>
</feature>
<evidence type="ECO:0000256" key="4">
    <source>
        <dbReference type="PROSITE-ProRule" id="PRU00339"/>
    </source>
</evidence>
<feature type="signal peptide" evidence="6">
    <location>
        <begin position="1"/>
        <end position="19"/>
    </location>
</feature>
<dbReference type="InterPro" id="IPR019734">
    <property type="entry name" value="TPR_rpt"/>
</dbReference>
<dbReference type="InterPro" id="IPR051727">
    <property type="entry name" value="DnaJ_C3_Co-chaperones"/>
</dbReference>
<evidence type="ECO:0000256" key="1">
    <source>
        <dbReference type="ARBA" id="ARBA00004240"/>
    </source>
</evidence>
<keyword evidence="3" id="KW-0256">Endoplasmic reticulum</keyword>
<protein>
    <submittedName>
        <fullName evidence="8">DnaJ-like protein</fullName>
    </submittedName>
</protein>
<evidence type="ECO:0000313" key="9">
    <source>
        <dbReference type="Proteomes" id="UP000188320"/>
    </source>
</evidence>
<dbReference type="PANTHER" id="PTHR44140">
    <property type="entry name" value="LD25575P"/>
    <property type="match status" value="1"/>
</dbReference>
<proteinExistence type="predicted"/>
<dbReference type="GO" id="GO:0051787">
    <property type="term" value="F:misfolded protein binding"/>
    <property type="evidence" value="ECO:0007669"/>
    <property type="project" value="TreeGrafter"/>
</dbReference>
<evidence type="ECO:0000256" key="2">
    <source>
        <dbReference type="ARBA" id="ARBA00022729"/>
    </source>
</evidence>
<dbReference type="EMBL" id="LSSK01001679">
    <property type="protein sequence ID" value="OMH79068.1"/>
    <property type="molecule type" value="Genomic_DNA"/>
</dbReference>
<reference evidence="9" key="1">
    <citation type="submission" date="2017-01" db="EMBL/GenBank/DDBJ databases">
        <authorList>
            <person name="Wang Y."/>
            <person name="White M."/>
            <person name="Kvist S."/>
            <person name="Moncalvo J.-M."/>
        </authorList>
    </citation>
    <scope>NUCLEOTIDE SEQUENCE [LARGE SCALE GENOMIC DNA]</scope>
    <source>
        <strain evidence="9">COL-18-3</strain>
    </source>
</reference>
<evidence type="ECO:0000256" key="5">
    <source>
        <dbReference type="SAM" id="MobiDB-lite"/>
    </source>
</evidence>
<evidence type="ECO:0000259" key="7">
    <source>
        <dbReference type="PROSITE" id="PS50076"/>
    </source>
</evidence>
<keyword evidence="4" id="KW-0802">TPR repeat</keyword>
<accession>A0A1R1PDS7</accession>
<feature type="repeat" description="TPR" evidence="4">
    <location>
        <begin position="101"/>
        <end position="134"/>
    </location>
</feature>